<dbReference type="InterPro" id="IPR050320">
    <property type="entry name" value="N5-glutamine_MTase"/>
</dbReference>
<feature type="binding site" evidence="5">
    <location>
        <position position="144"/>
    </location>
    <ligand>
        <name>S-adenosyl-L-methionine</name>
        <dbReference type="ChEBI" id="CHEBI:59789"/>
    </ligand>
</feature>
<comment type="function">
    <text evidence="5">Methylates the class 1 translation termination release factors RF1/PrfA and RF2/PrfB on the glutamine residue of the universally conserved GGQ motif.</text>
</comment>
<evidence type="ECO:0000313" key="9">
    <source>
        <dbReference type="Proteomes" id="UP000050471"/>
    </source>
</evidence>
<dbReference type="InterPro" id="IPR004556">
    <property type="entry name" value="HemK-like"/>
</dbReference>
<evidence type="ECO:0000256" key="1">
    <source>
        <dbReference type="ARBA" id="ARBA00022603"/>
    </source>
</evidence>
<name>A0A0P7ITV6_9RHOB</name>
<comment type="similarity">
    <text evidence="5">Belongs to the protein N5-glutamine methyltransferase family. PrmC subfamily.</text>
</comment>
<dbReference type="Pfam" id="PF17827">
    <property type="entry name" value="PrmC_N"/>
    <property type="match status" value="1"/>
</dbReference>
<organism evidence="8 9">
    <name type="scientific">Aliiroseovarius crassostreae</name>
    <dbReference type="NCBI Taxonomy" id="154981"/>
    <lineage>
        <taxon>Bacteria</taxon>
        <taxon>Pseudomonadati</taxon>
        <taxon>Pseudomonadota</taxon>
        <taxon>Alphaproteobacteria</taxon>
        <taxon>Rhodobacterales</taxon>
        <taxon>Paracoccaceae</taxon>
        <taxon>Aliiroseovarius</taxon>
    </lineage>
</organism>
<evidence type="ECO:0000259" key="6">
    <source>
        <dbReference type="Pfam" id="PF05175"/>
    </source>
</evidence>
<protein>
    <recommendedName>
        <fullName evidence="5">Release factor glutamine methyltransferase</fullName>
        <shortName evidence="5">RF MTase</shortName>
        <ecNumber evidence="5">2.1.1.297</ecNumber>
    </recommendedName>
    <alternativeName>
        <fullName evidence="5">N5-glutamine methyltransferase PrmC</fullName>
    </alternativeName>
    <alternativeName>
        <fullName evidence="5">Protein-(glutamine-N5) MTase PrmC</fullName>
    </alternativeName>
    <alternativeName>
        <fullName evidence="5">Protein-glutamine N-methyltransferase PrmC</fullName>
    </alternativeName>
</protein>
<proteinExistence type="inferred from homology"/>
<feature type="domain" description="Release factor glutamine methyltransferase N-terminal" evidence="7">
    <location>
        <begin position="11"/>
        <end position="80"/>
    </location>
</feature>
<dbReference type="EC" id="2.1.1.297" evidence="5"/>
<feature type="binding site" evidence="5">
    <location>
        <position position="187"/>
    </location>
    <ligand>
        <name>S-adenosyl-L-methionine</name>
        <dbReference type="ChEBI" id="CHEBI:59789"/>
    </ligand>
</feature>
<feature type="binding site" evidence="5">
    <location>
        <position position="173"/>
    </location>
    <ligand>
        <name>S-adenosyl-L-methionine</name>
        <dbReference type="ChEBI" id="CHEBI:59789"/>
    </ligand>
</feature>
<dbReference type="CDD" id="cd02440">
    <property type="entry name" value="AdoMet_MTases"/>
    <property type="match status" value="1"/>
</dbReference>
<dbReference type="Gene3D" id="3.40.50.150">
    <property type="entry name" value="Vaccinia Virus protein VP39"/>
    <property type="match status" value="1"/>
</dbReference>
<feature type="binding site" evidence="5">
    <location>
        <begin position="187"/>
        <end position="190"/>
    </location>
    <ligand>
        <name>substrate</name>
    </ligand>
</feature>
<dbReference type="GO" id="GO:0003676">
    <property type="term" value="F:nucleic acid binding"/>
    <property type="evidence" value="ECO:0007669"/>
    <property type="project" value="InterPro"/>
</dbReference>
<gene>
    <name evidence="5" type="primary">prmC</name>
    <name evidence="8" type="ORF">AKJ29_08455</name>
</gene>
<dbReference type="PANTHER" id="PTHR18895">
    <property type="entry name" value="HEMK METHYLTRANSFERASE"/>
    <property type="match status" value="1"/>
</dbReference>
<dbReference type="Proteomes" id="UP000050471">
    <property type="component" value="Unassembled WGS sequence"/>
</dbReference>
<dbReference type="InterPro" id="IPR029063">
    <property type="entry name" value="SAM-dependent_MTases_sf"/>
</dbReference>
<keyword evidence="2 5" id="KW-0808">Transferase</keyword>
<dbReference type="NCBIfam" id="TIGR03534">
    <property type="entry name" value="RF_mod_PrmC"/>
    <property type="match status" value="1"/>
</dbReference>
<keyword evidence="9" id="KW-1185">Reference proteome</keyword>
<feature type="binding site" evidence="5">
    <location>
        <begin position="121"/>
        <end position="125"/>
    </location>
    <ligand>
        <name>S-adenosyl-L-methionine</name>
        <dbReference type="ChEBI" id="CHEBI:59789"/>
    </ligand>
</feature>
<keyword evidence="1 5" id="KW-0489">Methyltransferase</keyword>
<feature type="domain" description="Methyltransferase small" evidence="6">
    <location>
        <begin position="110"/>
        <end position="199"/>
    </location>
</feature>
<reference evidence="8 9" key="1">
    <citation type="submission" date="2015-09" db="EMBL/GenBank/DDBJ databases">
        <title>Draft genome sequence of Aliiroseovarius crassostreae CV919-312TSm, the causative agent of Roseovarius Oyster Disease (formerly Juvenile Oyster Disease).</title>
        <authorList>
            <person name="Kessner L."/>
            <person name="Spinard E."/>
            <person name="Nelson D."/>
        </authorList>
    </citation>
    <scope>NUCLEOTIDE SEQUENCE [LARGE SCALE GENOMIC DNA]</scope>
    <source>
        <strain evidence="8 9">CV919-312</strain>
    </source>
</reference>
<dbReference type="InterPro" id="IPR040758">
    <property type="entry name" value="PrmC_N"/>
</dbReference>
<evidence type="ECO:0000256" key="3">
    <source>
        <dbReference type="ARBA" id="ARBA00022691"/>
    </source>
</evidence>
<dbReference type="Pfam" id="PF05175">
    <property type="entry name" value="MTS"/>
    <property type="match status" value="1"/>
</dbReference>
<dbReference type="InterPro" id="IPR007848">
    <property type="entry name" value="Small_mtfrase_dom"/>
</dbReference>
<dbReference type="HAMAP" id="MF_02126">
    <property type="entry name" value="RF_methyltr_PrmC"/>
    <property type="match status" value="1"/>
</dbReference>
<dbReference type="GO" id="GO:0032259">
    <property type="term" value="P:methylation"/>
    <property type="evidence" value="ECO:0007669"/>
    <property type="project" value="UniProtKB-KW"/>
</dbReference>
<dbReference type="SUPFAM" id="SSF53335">
    <property type="entry name" value="S-adenosyl-L-methionine-dependent methyltransferases"/>
    <property type="match status" value="1"/>
</dbReference>
<evidence type="ECO:0000259" key="7">
    <source>
        <dbReference type="Pfam" id="PF17827"/>
    </source>
</evidence>
<comment type="caution">
    <text evidence="8">The sequence shown here is derived from an EMBL/GenBank/DDBJ whole genome shotgun (WGS) entry which is preliminary data.</text>
</comment>
<keyword evidence="3 5" id="KW-0949">S-adenosyl-L-methionine</keyword>
<sequence>MTAPDLTAQMLLVQGVRRLSEAGIEGGAGDARALLAYALGIDRGRLTLALPDPVSADQKQRFDQAIEARIARQPVAQIVGKRHFYGRDFRVTQDVLDPRPETEELVSLALQAPFGRVLDLGTGSGCILVTLLAECEGAQGVGVDLSPAALEVACENARALGVLPRISFLKGSWFEPVDGRFDLIVSNPPYIAADEMAGLAPDVLNWEPHMALTPGGDGLEPYREIAAQSIRFLQPGGRVMVEVGPTQGAAVAGMFGGAGLSDVQIKQDMDGRDRVVCAILR</sequence>
<dbReference type="PROSITE" id="PS00092">
    <property type="entry name" value="N6_MTASE"/>
    <property type="match status" value="1"/>
</dbReference>
<dbReference type="GO" id="GO:0102559">
    <property type="term" value="F:peptide chain release factor N(5)-glutamine methyltransferase activity"/>
    <property type="evidence" value="ECO:0007669"/>
    <property type="project" value="UniProtKB-EC"/>
</dbReference>
<dbReference type="OrthoDB" id="9800643at2"/>
<accession>A0A0P7ITV6</accession>
<comment type="catalytic activity">
    <reaction evidence="4 5">
        <text>L-glutaminyl-[peptide chain release factor] + S-adenosyl-L-methionine = N(5)-methyl-L-glutaminyl-[peptide chain release factor] + S-adenosyl-L-homocysteine + H(+)</text>
        <dbReference type="Rhea" id="RHEA:42896"/>
        <dbReference type="Rhea" id="RHEA-COMP:10271"/>
        <dbReference type="Rhea" id="RHEA-COMP:10272"/>
        <dbReference type="ChEBI" id="CHEBI:15378"/>
        <dbReference type="ChEBI" id="CHEBI:30011"/>
        <dbReference type="ChEBI" id="CHEBI:57856"/>
        <dbReference type="ChEBI" id="CHEBI:59789"/>
        <dbReference type="ChEBI" id="CHEBI:61891"/>
        <dbReference type="EC" id="2.1.1.297"/>
    </reaction>
</comment>
<dbReference type="EMBL" id="LKBA01000019">
    <property type="protein sequence ID" value="KPN62273.1"/>
    <property type="molecule type" value="Genomic_DNA"/>
</dbReference>
<dbReference type="Gene3D" id="1.10.8.10">
    <property type="entry name" value="DNA helicase RuvA subunit, C-terminal domain"/>
    <property type="match status" value="1"/>
</dbReference>
<evidence type="ECO:0000256" key="4">
    <source>
        <dbReference type="ARBA" id="ARBA00048391"/>
    </source>
</evidence>
<dbReference type="STRING" id="154981.AKJ29_08455"/>
<evidence type="ECO:0000313" key="8">
    <source>
        <dbReference type="EMBL" id="KPN62273.1"/>
    </source>
</evidence>
<dbReference type="AlphaFoldDB" id="A0A0P7ITV6"/>
<dbReference type="InterPro" id="IPR002052">
    <property type="entry name" value="DNA_methylase_N6_adenine_CS"/>
</dbReference>
<dbReference type="NCBIfam" id="TIGR00536">
    <property type="entry name" value="hemK_fam"/>
    <property type="match status" value="1"/>
</dbReference>
<evidence type="ECO:0000256" key="5">
    <source>
        <dbReference type="HAMAP-Rule" id="MF_02126"/>
    </source>
</evidence>
<evidence type="ECO:0000256" key="2">
    <source>
        <dbReference type="ARBA" id="ARBA00022679"/>
    </source>
</evidence>
<dbReference type="InterPro" id="IPR019874">
    <property type="entry name" value="RF_methyltr_PrmC"/>
</dbReference>
<dbReference type="PANTHER" id="PTHR18895:SF74">
    <property type="entry name" value="MTRF1L RELEASE FACTOR GLUTAMINE METHYLTRANSFERASE"/>
    <property type="match status" value="1"/>
</dbReference>